<evidence type="ECO:0000256" key="5">
    <source>
        <dbReference type="ARBA" id="ARBA00023136"/>
    </source>
</evidence>
<evidence type="ECO:0000259" key="7">
    <source>
        <dbReference type="Pfam" id="PF01490"/>
    </source>
</evidence>
<dbReference type="PANTHER" id="PTHR22950">
    <property type="entry name" value="AMINO ACID TRANSPORTER"/>
    <property type="match status" value="1"/>
</dbReference>
<dbReference type="RefSeq" id="XP_066613597.1">
    <property type="nucleotide sequence ID" value="XM_066758195.1"/>
</dbReference>
<comment type="subcellular location">
    <subcellularLocation>
        <location evidence="1">Membrane</location>
        <topology evidence="1">Multi-pass membrane protein</topology>
    </subcellularLocation>
</comment>
<sequence length="478" mass="51980">MGVDLEMYGKDPTTTAVVESTTFSAFDSKLDDDVPKFSDPERDAVFGERKEGQVDYRSVGMLKSIVLMIKLVLALGVLALPNVLLTVGAVPGVIIIIVVAILTTWCGHVVGTFKRNHPEVYSMDGVGYVLAGTWGREIFSFTYPLFMIFLCGSGYITLSIAFNAITDHATCTVVWAVIAMIVTFGLASLQTLGKVSILGWIGFSSIMTAILIITIAVGVQDRPESAPSTGPWEKKIHAFRTDVTFLEAMGAVSTVVFAFCGTPAYFNVIGEMREPKRFNQALYCAQSVNTAVYLTIGIVVYYYCGQYLSNPALGSAGILIKKIAYGVALPGLFVGCILYTHVGAKMVFVRVLRGSEHLTAHSFIHWAVWLGTVGTCVTISFILAQSIPFFGDFVSLIGATLGTFLGFISSGWMWLYDNWRHRKTDTSLRFRSLVVFNVLLVLVGIFIVITGTWATAVSINDSYKNGTISSPFSCADNS</sequence>
<accession>A0ABR3BR13</accession>
<feature type="transmembrane region" description="Helical" evidence="6">
    <location>
        <begin position="323"/>
        <end position="342"/>
    </location>
</feature>
<protein>
    <recommendedName>
        <fullName evidence="7">Amino acid transporter transmembrane domain-containing protein</fullName>
    </recommendedName>
</protein>
<dbReference type="PANTHER" id="PTHR22950:SF479">
    <property type="entry name" value="AMINO ACID TRANSPORTER (EUROFUNG)-RELATED"/>
    <property type="match status" value="1"/>
</dbReference>
<feature type="transmembrane region" description="Helical" evidence="6">
    <location>
        <begin position="363"/>
        <end position="387"/>
    </location>
</feature>
<keyword evidence="4 6" id="KW-1133">Transmembrane helix</keyword>
<dbReference type="InterPro" id="IPR013057">
    <property type="entry name" value="AA_transpt_TM"/>
</dbReference>
<proteinExistence type="inferred from homology"/>
<gene>
    <name evidence="8" type="ORF">I308_103713</name>
</gene>
<comment type="similarity">
    <text evidence="2">Belongs to the amino acid/polyamine transporter 2 family.</text>
</comment>
<evidence type="ECO:0000256" key="2">
    <source>
        <dbReference type="ARBA" id="ARBA00008066"/>
    </source>
</evidence>
<evidence type="ECO:0000256" key="6">
    <source>
        <dbReference type="SAM" id="Phobius"/>
    </source>
</evidence>
<name>A0ABR3BR13_9TREE</name>
<evidence type="ECO:0000256" key="3">
    <source>
        <dbReference type="ARBA" id="ARBA00022692"/>
    </source>
</evidence>
<feature type="domain" description="Amino acid transporter transmembrane" evidence="7">
    <location>
        <begin position="60"/>
        <end position="453"/>
    </location>
</feature>
<evidence type="ECO:0000256" key="4">
    <source>
        <dbReference type="ARBA" id="ARBA00022989"/>
    </source>
</evidence>
<keyword evidence="5 6" id="KW-0472">Membrane</keyword>
<dbReference type="Proteomes" id="UP000054399">
    <property type="component" value="Unassembled WGS sequence"/>
</dbReference>
<dbReference type="Pfam" id="PF01490">
    <property type="entry name" value="Aa_trans"/>
    <property type="match status" value="1"/>
</dbReference>
<feature type="transmembrane region" description="Helical" evidence="6">
    <location>
        <begin position="172"/>
        <end position="190"/>
    </location>
</feature>
<keyword evidence="3 6" id="KW-0812">Transmembrane</keyword>
<feature type="transmembrane region" description="Helical" evidence="6">
    <location>
        <begin position="197"/>
        <end position="219"/>
    </location>
</feature>
<feature type="transmembrane region" description="Helical" evidence="6">
    <location>
        <begin position="281"/>
        <end position="303"/>
    </location>
</feature>
<feature type="transmembrane region" description="Helical" evidence="6">
    <location>
        <begin position="248"/>
        <end position="269"/>
    </location>
</feature>
<organism evidence="8 9">
    <name type="scientific">Cryptococcus tetragattii IND107</name>
    <dbReference type="NCBI Taxonomy" id="1296105"/>
    <lineage>
        <taxon>Eukaryota</taxon>
        <taxon>Fungi</taxon>
        <taxon>Dikarya</taxon>
        <taxon>Basidiomycota</taxon>
        <taxon>Agaricomycotina</taxon>
        <taxon>Tremellomycetes</taxon>
        <taxon>Tremellales</taxon>
        <taxon>Cryptococcaceae</taxon>
        <taxon>Cryptococcus</taxon>
        <taxon>Cryptococcus gattii species complex</taxon>
    </lineage>
</organism>
<reference evidence="8" key="1">
    <citation type="submission" date="2015-01" db="EMBL/GenBank/DDBJ databases">
        <authorList>
            <consortium name="The Broad Institute Genomics Platform"/>
            <person name="Cuomo C."/>
            <person name="Litvintseva A."/>
            <person name="Chen Y."/>
            <person name="Heitman J."/>
            <person name="Sun S."/>
            <person name="Springer D."/>
            <person name="Dromer F."/>
            <person name="Young S."/>
            <person name="Zeng Q."/>
            <person name="Gargeya S."/>
            <person name="Abouelleil A."/>
            <person name="Alvarado L."/>
            <person name="Chapman S.B."/>
            <person name="Gainer-Dewar J."/>
            <person name="Goldberg J."/>
            <person name="Griggs A."/>
            <person name="Gujja S."/>
            <person name="Hansen M."/>
            <person name="Howarth C."/>
            <person name="Imamovic A."/>
            <person name="Larimer J."/>
            <person name="Murphy C."/>
            <person name="Naylor J."/>
            <person name="Pearson M."/>
            <person name="Priest M."/>
            <person name="Roberts A."/>
            <person name="Saif S."/>
            <person name="Shea T."/>
            <person name="Sykes S."/>
            <person name="Wortman J."/>
            <person name="Nusbaum C."/>
            <person name="Birren B."/>
        </authorList>
    </citation>
    <scope>NUCLEOTIDE SEQUENCE</scope>
    <source>
        <strain evidence="8">IND107</strain>
    </source>
</reference>
<feature type="transmembrane region" description="Helical" evidence="6">
    <location>
        <begin position="428"/>
        <end position="454"/>
    </location>
</feature>
<keyword evidence="9" id="KW-1185">Reference proteome</keyword>
<feature type="transmembrane region" description="Helical" evidence="6">
    <location>
        <begin position="393"/>
        <end position="416"/>
    </location>
</feature>
<feature type="transmembrane region" description="Helical" evidence="6">
    <location>
        <begin position="145"/>
        <end position="166"/>
    </location>
</feature>
<dbReference type="EMBL" id="ATAM02000006">
    <property type="protein sequence ID" value="KAL0247636.1"/>
    <property type="molecule type" value="Genomic_DNA"/>
</dbReference>
<comment type="caution">
    <text evidence="8">The sequence shown here is derived from an EMBL/GenBank/DDBJ whole genome shotgun (WGS) entry which is preliminary data.</text>
</comment>
<evidence type="ECO:0000313" key="9">
    <source>
        <dbReference type="Proteomes" id="UP000054399"/>
    </source>
</evidence>
<evidence type="ECO:0000256" key="1">
    <source>
        <dbReference type="ARBA" id="ARBA00004141"/>
    </source>
</evidence>
<reference evidence="8" key="2">
    <citation type="submission" date="2024-01" db="EMBL/GenBank/DDBJ databases">
        <title>Comparative genomics of Cryptococcus and Kwoniella reveals pathogenesis evolution and contrasting modes of karyotype evolution via chromosome fusion or intercentromeric recombination.</title>
        <authorList>
            <person name="Coelho M.A."/>
            <person name="David-Palma M."/>
            <person name="Shea T."/>
            <person name="Bowers K."/>
            <person name="Mcginley-Smith S."/>
            <person name="Mohammad A.W."/>
            <person name="Gnirke A."/>
            <person name="Yurkov A.M."/>
            <person name="Nowrousian M."/>
            <person name="Sun S."/>
            <person name="Cuomo C.A."/>
            <person name="Heitman J."/>
        </authorList>
    </citation>
    <scope>NUCLEOTIDE SEQUENCE</scope>
    <source>
        <strain evidence="8">IND107</strain>
    </source>
</reference>
<feature type="transmembrane region" description="Helical" evidence="6">
    <location>
        <begin position="90"/>
        <end position="113"/>
    </location>
</feature>
<dbReference type="Gene3D" id="1.20.1740.10">
    <property type="entry name" value="Amino acid/polyamine transporter I"/>
    <property type="match status" value="1"/>
</dbReference>
<dbReference type="GeneID" id="91990569"/>
<feature type="transmembrane region" description="Helical" evidence="6">
    <location>
        <begin position="65"/>
        <end position="84"/>
    </location>
</feature>
<evidence type="ECO:0000313" key="8">
    <source>
        <dbReference type="EMBL" id="KAL0247636.1"/>
    </source>
</evidence>